<evidence type="ECO:0000313" key="1">
    <source>
        <dbReference type="EMBL" id="TQD87870.1"/>
    </source>
</evidence>
<accession>A0A540LN06</accession>
<evidence type="ECO:0000313" key="2">
    <source>
        <dbReference type="Proteomes" id="UP000315295"/>
    </source>
</evidence>
<dbReference type="Proteomes" id="UP000315295">
    <property type="component" value="Unassembled WGS sequence"/>
</dbReference>
<reference evidence="1 2" key="1">
    <citation type="journal article" date="2019" name="G3 (Bethesda)">
        <title>Sequencing of a Wild Apple (Malus baccata) Genome Unravels the Differences Between Cultivated and Wild Apple Species Regarding Disease Resistance and Cold Tolerance.</title>
        <authorList>
            <person name="Chen X."/>
        </authorList>
    </citation>
    <scope>NUCLEOTIDE SEQUENCE [LARGE SCALE GENOMIC DNA]</scope>
    <source>
        <strain evidence="2">cv. Shandingzi</strain>
        <tissue evidence="1">Leaves</tissue>
    </source>
</reference>
<name>A0A540LN06_MALBA</name>
<proteinExistence type="predicted"/>
<protein>
    <submittedName>
        <fullName evidence="1">Uncharacterized protein</fullName>
    </submittedName>
</protein>
<sequence>MVVFILKLIFFALSFILNLVTRLILSTTAHLLVLLIQGLRAPGQGVHGTLQLVTEVIRSCSEYFVGLVMEAISAIISTFFDFLKGSVKGSAGVTTSAVVDLVEKTKTTLESLDGLLTDYPEISEGFFEMVYSIVNDMWNNYKDAFGYVTENA</sequence>
<dbReference type="EMBL" id="VIEB01000522">
    <property type="protein sequence ID" value="TQD87870.1"/>
    <property type="molecule type" value="Genomic_DNA"/>
</dbReference>
<gene>
    <name evidence="1" type="ORF">C1H46_026573</name>
</gene>
<comment type="caution">
    <text evidence="1">The sequence shown here is derived from an EMBL/GenBank/DDBJ whole genome shotgun (WGS) entry which is preliminary data.</text>
</comment>
<organism evidence="1 2">
    <name type="scientific">Malus baccata</name>
    <name type="common">Siberian crab apple</name>
    <name type="synonym">Pyrus baccata</name>
    <dbReference type="NCBI Taxonomy" id="106549"/>
    <lineage>
        <taxon>Eukaryota</taxon>
        <taxon>Viridiplantae</taxon>
        <taxon>Streptophyta</taxon>
        <taxon>Embryophyta</taxon>
        <taxon>Tracheophyta</taxon>
        <taxon>Spermatophyta</taxon>
        <taxon>Magnoliopsida</taxon>
        <taxon>eudicotyledons</taxon>
        <taxon>Gunneridae</taxon>
        <taxon>Pentapetalae</taxon>
        <taxon>rosids</taxon>
        <taxon>fabids</taxon>
        <taxon>Rosales</taxon>
        <taxon>Rosaceae</taxon>
        <taxon>Amygdaloideae</taxon>
        <taxon>Maleae</taxon>
        <taxon>Malus</taxon>
    </lineage>
</organism>
<dbReference type="AlphaFoldDB" id="A0A540LN06"/>
<keyword evidence="2" id="KW-1185">Reference proteome</keyword>